<sequence>MDGRDPPRSYPHRQPDPRRAHLQQVAATTIAAINNGYVDVCDHVLRQTARYDIRRDVDKMQQRTRFYPDNARELVDWRKSPQPPTAPTPTHVSALELSTLEGARYLSTVHSRGRIGVLNFASATKPGGGFLNGAQAQEESLARSSTLFASLQSDTAQPFYALHDHDDKGGYYTHAMVYTPGVTLFRLDNGEWAQPIKVDVLTSPAVNAGQVRKLRRRSRNETEGRIREVMKERMGRILALFESKGMQHIVLGSFGTGVFQNDVREMAKIWQELLLAPNARFMTSFETVLFTIPDKRTRQKFESSFFPSHAAST</sequence>
<dbReference type="PANTHER" id="PTHR35596">
    <property type="entry name" value="DUF2263 DOMAIN-CONTAINING PROTEIN"/>
    <property type="match status" value="1"/>
</dbReference>
<feature type="domain" description="Microbial-type PARG catalytic" evidence="2">
    <location>
        <begin position="43"/>
        <end position="186"/>
    </location>
</feature>
<dbReference type="PANTHER" id="PTHR35596:SF1">
    <property type="entry name" value="MICROBIAL-TYPE PARG CATALYTIC DOMAIN-CONTAINING PROTEIN"/>
    <property type="match status" value="1"/>
</dbReference>
<comment type="caution">
    <text evidence="3">The sequence shown here is derived from an EMBL/GenBank/DDBJ whole genome shotgun (WGS) entry which is preliminary data.</text>
</comment>
<dbReference type="SUPFAM" id="SSF52949">
    <property type="entry name" value="Macro domain-like"/>
    <property type="match status" value="1"/>
</dbReference>
<feature type="region of interest" description="Disordered" evidence="1">
    <location>
        <begin position="1"/>
        <end position="20"/>
    </location>
</feature>
<dbReference type="NCBIfam" id="TIGR02452">
    <property type="entry name" value="TIGR02452 family protein"/>
    <property type="match status" value="1"/>
</dbReference>
<name>A0A8S0WWM8_CYCAE</name>
<accession>A0A8S0WWM8</accession>
<evidence type="ECO:0000256" key="1">
    <source>
        <dbReference type="SAM" id="MobiDB-lite"/>
    </source>
</evidence>
<dbReference type="Gene3D" id="3.40.220.10">
    <property type="entry name" value="Leucine Aminopeptidase, subunit E, domain 1"/>
    <property type="match status" value="1"/>
</dbReference>
<evidence type="ECO:0000259" key="2">
    <source>
        <dbReference type="Pfam" id="PF10021"/>
    </source>
</evidence>
<dbReference type="OrthoDB" id="9985428at2759"/>
<dbReference type="InterPro" id="IPR043472">
    <property type="entry name" value="Macro_dom-like"/>
</dbReference>
<reference evidence="3 4" key="1">
    <citation type="submission" date="2020-01" db="EMBL/GenBank/DDBJ databases">
        <authorList>
            <person name="Gupta K D."/>
        </authorList>
    </citation>
    <scope>NUCLEOTIDE SEQUENCE [LARGE SCALE GENOMIC DNA]</scope>
</reference>
<dbReference type="EMBL" id="CACVBS010000030">
    <property type="protein sequence ID" value="CAA7260608.1"/>
    <property type="molecule type" value="Genomic_DNA"/>
</dbReference>
<feature type="compositionally biased region" description="Basic and acidic residues" evidence="1">
    <location>
        <begin position="1"/>
        <end position="19"/>
    </location>
</feature>
<keyword evidence="4" id="KW-1185">Reference proteome</keyword>
<dbReference type="InterPro" id="IPR012664">
    <property type="entry name" value="CHP02452"/>
</dbReference>
<gene>
    <name evidence="3" type="ORF">AAE3_LOCUS3015</name>
</gene>
<proteinExistence type="predicted"/>
<protein>
    <recommendedName>
        <fullName evidence="2">Microbial-type PARG catalytic domain-containing protein</fullName>
    </recommendedName>
</protein>
<dbReference type="InterPro" id="IPR019261">
    <property type="entry name" value="PARG_cat_microbial"/>
</dbReference>
<dbReference type="Proteomes" id="UP000467700">
    <property type="component" value="Unassembled WGS sequence"/>
</dbReference>
<evidence type="ECO:0000313" key="3">
    <source>
        <dbReference type="EMBL" id="CAA7260608.1"/>
    </source>
</evidence>
<dbReference type="Pfam" id="PF10021">
    <property type="entry name" value="PARG_cat_microb"/>
    <property type="match status" value="1"/>
</dbReference>
<dbReference type="PIRSF" id="PIRSF014899">
    <property type="entry name" value="UCP014899"/>
    <property type="match status" value="1"/>
</dbReference>
<evidence type="ECO:0000313" key="4">
    <source>
        <dbReference type="Proteomes" id="UP000467700"/>
    </source>
</evidence>
<dbReference type="AlphaFoldDB" id="A0A8S0WWM8"/>
<organism evidence="3 4">
    <name type="scientific">Cyclocybe aegerita</name>
    <name type="common">Black poplar mushroom</name>
    <name type="synonym">Agrocybe aegerita</name>
    <dbReference type="NCBI Taxonomy" id="1973307"/>
    <lineage>
        <taxon>Eukaryota</taxon>
        <taxon>Fungi</taxon>
        <taxon>Dikarya</taxon>
        <taxon>Basidiomycota</taxon>
        <taxon>Agaricomycotina</taxon>
        <taxon>Agaricomycetes</taxon>
        <taxon>Agaricomycetidae</taxon>
        <taxon>Agaricales</taxon>
        <taxon>Agaricineae</taxon>
        <taxon>Bolbitiaceae</taxon>
        <taxon>Cyclocybe</taxon>
    </lineage>
</organism>